<evidence type="ECO:0000313" key="6">
    <source>
        <dbReference type="Proteomes" id="UP000199544"/>
    </source>
</evidence>
<dbReference type="Proteomes" id="UP000199544">
    <property type="component" value="Unassembled WGS sequence"/>
</dbReference>
<evidence type="ECO:0000313" key="5">
    <source>
        <dbReference type="EMBL" id="SDN60734.1"/>
    </source>
</evidence>
<name>A0A1H0CS89_9BACL</name>
<dbReference type="AlphaFoldDB" id="A0A1H0CS89"/>
<evidence type="ECO:0000259" key="4">
    <source>
        <dbReference type="Pfam" id="PF00456"/>
    </source>
</evidence>
<protein>
    <submittedName>
        <fullName evidence="5">Transketolase</fullName>
    </submittedName>
</protein>
<dbReference type="EMBL" id="FNHW01000010">
    <property type="protein sequence ID" value="SDN60734.1"/>
    <property type="molecule type" value="Genomic_DNA"/>
</dbReference>
<comment type="similarity">
    <text evidence="2">Belongs to the transketolase family.</text>
</comment>
<organism evidence="5 6">
    <name type="scientific">Fictibacillus solisalsi</name>
    <dbReference type="NCBI Taxonomy" id="459525"/>
    <lineage>
        <taxon>Bacteria</taxon>
        <taxon>Bacillati</taxon>
        <taxon>Bacillota</taxon>
        <taxon>Bacilli</taxon>
        <taxon>Bacillales</taxon>
        <taxon>Fictibacillaceae</taxon>
        <taxon>Fictibacillus</taxon>
    </lineage>
</organism>
<keyword evidence="3" id="KW-0786">Thiamine pyrophosphate</keyword>
<dbReference type="CDD" id="cd02012">
    <property type="entry name" value="TPP_TK"/>
    <property type="match status" value="1"/>
</dbReference>
<dbReference type="STRING" id="459525.SAMN04488137_0025"/>
<dbReference type="InterPro" id="IPR029061">
    <property type="entry name" value="THDP-binding"/>
</dbReference>
<feature type="domain" description="Transketolase N-terminal" evidence="4">
    <location>
        <begin position="13"/>
        <end position="256"/>
    </location>
</feature>
<dbReference type="RefSeq" id="WP_090239756.1">
    <property type="nucleotide sequence ID" value="NZ_FNHW01000010.1"/>
</dbReference>
<evidence type="ECO:0000256" key="1">
    <source>
        <dbReference type="ARBA" id="ARBA00001964"/>
    </source>
</evidence>
<gene>
    <name evidence="5" type="ORF">SAMN04488137_0025</name>
</gene>
<keyword evidence="6" id="KW-1185">Reference proteome</keyword>
<dbReference type="PANTHER" id="PTHR47514:SF1">
    <property type="entry name" value="TRANSKETOLASE N-TERMINAL SECTION-RELATED"/>
    <property type="match status" value="1"/>
</dbReference>
<dbReference type="Gene3D" id="3.40.50.970">
    <property type="match status" value="1"/>
</dbReference>
<dbReference type="InterPro" id="IPR005474">
    <property type="entry name" value="Transketolase_N"/>
</dbReference>
<evidence type="ECO:0000256" key="2">
    <source>
        <dbReference type="ARBA" id="ARBA00007131"/>
    </source>
</evidence>
<dbReference type="PANTHER" id="PTHR47514">
    <property type="entry name" value="TRANSKETOLASE N-TERMINAL SECTION-RELATED"/>
    <property type="match status" value="1"/>
</dbReference>
<dbReference type="Pfam" id="PF00456">
    <property type="entry name" value="Transketolase_N"/>
    <property type="match status" value="1"/>
</dbReference>
<dbReference type="SUPFAM" id="SSF52518">
    <property type="entry name" value="Thiamin diphosphate-binding fold (THDP-binding)"/>
    <property type="match status" value="1"/>
</dbReference>
<proteinExistence type="inferred from homology"/>
<comment type="cofactor">
    <cofactor evidence="1">
        <name>thiamine diphosphate</name>
        <dbReference type="ChEBI" id="CHEBI:58937"/>
    </cofactor>
</comment>
<sequence length="283" mass="31008">MSALIDDLEHFKDQIRLKTLQELNHLGFGHYGGSLSIVEALAVLYGEMLNVNPFNPHAEERDYFILSKGHGGPAYYAALALKGFFPEELLYTLNQNGTSLPSHPDRNLTPGVDMTTGSLGQGLSAAVGVALSHQLSGRSNRTYCIVGDGELNEGQCWEALQFAAHHKLNHLTVLVDDNKKQLDGLTKDIIDPIDFAEKFRAFGFYTLKADGSSVREIYEAIHQGKAQYSQPVAVILDTVKGQGVPYLEAKADNHHIRPNAQDKKAILEAIADLENRLGGEVTV</sequence>
<dbReference type="OrthoDB" id="8732661at2"/>
<reference evidence="6" key="1">
    <citation type="submission" date="2016-10" db="EMBL/GenBank/DDBJ databases">
        <authorList>
            <person name="Varghese N."/>
            <person name="Submissions S."/>
        </authorList>
    </citation>
    <scope>NUCLEOTIDE SEQUENCE [LARGE SCALE GENOMIC DNA]</scope>
    <source>
        <strain evidence="6">CGMCC 1.6854</strain>
    </source>
</reference>
<evidence type="ECO:0000256" key="3">
    <source>
        <dbReference type="ARBA" id="ARBA00023052"/>
    </source>
</evidence>
<accession>A0A1H0CS89</accession>